<evidence type="ECO:0000256" key="2">
    <source>
        <dbReference type="SAM" id="MobiDB-lite"/>
    </source>
</evidence>
<gene>
    <name evidence="3" type="ORF">BT96DRAFT_708076</name>
</gene>
<dbReference type="AlphaFoldDB" id="A0A6A4HJW8"/>
<accession>A0A6A4HJW8</accession>
<feature type="compositionally biased region" description="Polar residues" evidence="2">
    <location>
        <begin position="24"/>
        <end position="48"/>
    </location>
</feature>
<name>A0A6A4HJW8_9AGAR</name>
<feature type="coiled-coil region" evidence="1">
    <location>
        <begin position="446"/>
        <end position="480"/>
    </location>
</feature>
<dbReference type="OrthoDB" id="3246510at2759"/>
<evidence type="ECO:0000313" key="3">
    <source>
        <dbReference type="EMBL" id="KAE9399132.1"/>
    </source>
</evidence>
<feature type="region of interest" description="Disordered" evidence="2">
    <location>
        <begin position="1"/>
        <end position="155"/>
    </location>
</feature>
<sequence length="536" mass="60446">MSDTYESHGFKAFGNPTKKAPFSSLKQPTRHSQPEQLPNFSLFPSISQRAKDNAPRPSHSHQRIFPPVNNSFSTPQRPRVKVDPMSLGESQEYSTDPAHIAESSPQQRPHEQAHAIGNHQFRFMPPTPQTSQRPSSRTPSETPSLGPEVDADSEDLDLSEMMNRRMKEAKVIKSQLAEERVTNANLLSQLSAVQADFDNQKQRFAELEAATEANAEIISSKDDEIRLLQVQLDEVQTTKESQIVLLNDKDDQIISGLEKLQAAEDKLKVMEDRVSKVKDAAKRGIENMGKNFDSLKNVVEHLKTRYEVSLEKIPNMRDEIESLRLSSSQSIKALEPYMDSSGHHLVKATETRDLILELQTDRNNAQQVIDFLRDKLHNLSTQLAEANEKIAELENRRKEEGTSLARSAGLWETTGQQVEEIASRLIQREREDAELLAEGLKLEIQLTDANQSIQELSDKLNQKQSDVDRLLEERQSLTVEVQHTSKSLQVVSSRLEEVTVECASHRQSAETKNNEASVLAERLRVSDEAKAVLQTT</sequence>
<dbReference type="EMBL" id="ML769473">
    <property type="protein sequence ID" value="KAE9399132.1"/>
    <property type="molecule type" value="Genomic_DNA"/>
</dbReference>
<proteinExistence type="predicted"/>
<feature type="compositionally biased region" description="Low complexity" evidence="2">
    <location>
        <begin position="129"/>
        <end position="144"/>
    </location>
</feature>
<organism evidence="3 4">
    <name type="scientific">Gymnopus androsaceus JB14</name>
    <dbReference type="NCBI Taxonomy" id="1447944"/>
    <lineage>
        <taxon>Eukaryota</taxon>
        <taxon>Fungi</taxon>
        <taxon>Dikarya</taxon>
        <taxon>Basidiomycota</taxon>
        <taxon>Agaricomycotina</taxon>
        <taxon>Agaricomycetes</taxon>
        <taxon>Agaricomycetidae</taxon>
        <taxon>Agaricales</taxon>
        <taxon>Marasmiineae</taxon>
        <taxon>Omphalotaceae</taxon>
        <taxon>Gymnopus</taxon>
    </lineage>
</organism>
<protein>
    <submittedName>
        <fullName evidence="3">Uncharacterized protein</fullName>
    </submittedName>
</protein>
<feature type="coiled-coil region" evidence="1">
    <location>
        <begin position="355"/>
        <end position="403"/>
    </location>
</feature>
<dbReference type="Proteomes" id="UP000799118">
    <property type="component" value="Unassembled WGS sequence"/>
</dbReference>
<reference evidence="3" key="1">
    <citation type="journal article" date="2019" name="Environ. Microbiol.">
        <title>Fungal ecological strategies reflected in gene transcription - a case study of two litter decomposers.</title>
        <authorList>
            <person name="Barbi F."/>
            <person name="Kohler A."/>
            <person name="Barry K."/>
            <person name="Baskaran P."/>
            <person name="Daum C."/>
            <person name="Fauchery L."/>
            <person name="Ihrmark K."/>
            <person name="Kuo A."/>
            <person name="LaButti K."/>
            <person name="Lipzen A."/>
            <person name="Morin E."/>
            <person name="Grigoriev I.V."/>
            <person name="Henrissat B."/>
            <person name="Lindahl B."/>
            <person name="Martin F."/>
        </authorList>
    </citation>
    <scope>NUCLEOTIDE SEQUENCE</scope>
    <source>
        <strain evidence="3">JB14</strain>
    </source>
</reference>
<keyword evidence="1" id="KW-0175">Coiled coil</keyword>
<evidence type="ECO:0000313" key="4">
    <source>
        <dbReference type="Proteomes" id="UP000799118"/>
    </source>
</evidence>
<keyword evidence="4" id="KW-1185">Reference proteome</keyword>
<evidence type="ECO:0000256" key="1">
    <source>
        <dbReference type="SAM" id="Coils"/>
    </source>
</evidence>